<evidence type="ECO:0000313" key="2">
    <source>
        <dbReference type="EMBL" id="QJA48010.1"/>
    </source>
</evidence>
<reference evidence="2" key="1">
    <citation type="submission" date="2020-03" db="EMBL/GenBank/DDBJ databases">
        <title>The deep terrestrial virosphere.</title>
        <authorList>
            <person name="Holmfeldt K."/>
            <person name="Nilsson E."/>
            <person name="Simone D."/>
            <person name="Lopez-Fernandez M."/>
            <person name="Wu X."/>
            <person name="de Brujin I."/>
            <person name="Lundin D."/>
            <person name="Andersson A."/>
            <person name="Bertilsson S."/>
            <person name="Dopson M."/>
        </authorList>
    </citation>
    <scope>NUCLEOTIDE SEQUENCE</scope>
    <source>
        <strain evidence="2">TM448A00804</strain>
        <strain evidence="3">TM448B01250</strain>
    </source>
</reference>
<dbReference type="EMBL" id="MT144722">
    <property type="protein sequence ID" value="QJH98229.1"/>
    <property type="molecule type" value="Genomic_DNA"/>
</dbReference>
<proteinExistence type="predicted"/>
<organism evidence="2">
    <name type="scientific">viral metagenome</name>
    <dbReference type="NCBI Taxonomy" id="1070528"/>
    <lineage>
        <taxon>unclassified sequences</taxon>
        <taxon>metagenomes</taxon>
        <taxon>organismal metagenomes</taxon>
    </lineage>
</organism>
<accession>A0A6H1ZLD9</accession>
<protein>
    <recommendedName>
        <fullName evidence="4">Capsid protein</fullName>
    </recommendedName>
</protein>
<feature type="region of interest" description="Disordered" evidence="1">
    <location>
        <begin position="147"/>
        <end position="167"/>
    </location>
</feature>
<sequence>MSEDNNGAVLPNENEQIDETRINEEVNFSEDEKSIWEDDTSKKVDSLFAQKKHWRDKHEKLAKEFEEYKGKQTETPKVEKEVKTSKKSDDSDLRAELQEIRLAQANPTLKSAQIKKAINYAKAEGVEPQDLINGDFFQVYVERENQKLAEDNATPNPSSRTGSGKINFDKIKDDADAIANLSGDDYEKFQKYLLESEGGAGSGIKVRSRIGM</sequence>
<feature type="region of interest" description="Disordered" evidence="1">
    <location>
        <begin position="1"/>
        <end position="35"/>
    </location>
</feature>
<evidence type="ECO:0000313" key="3">
    <source>
        <dbReference type="EMBL" id="QJH98229.1"/>
    </source>
</evidence>
<feature type="compositionally biased region" description="Polar residues" evidence="1">
    <location>
        <begin position="153"/>
        <end position="164"/>
    </location>
</feature>
<name>A0A6H1ZLD9_9ZZZZ</name>
<dbReference type="EMBL" id="MT144067">
    <property type="protein sequence ID" value="QJA48010.1"/>
    <property type="molecule type" value="Genomic_DNA"/>
</dbReference>
<evidence type="ECO:0008006" key="4">
    <source>
        <dbReference type="Google" id="ProtNLM"/>
    </source>
</evidence>
<gene>
    <name evidence="2" type="ORF">TM448A00804_0028</name>
    <name evidence="3" type="ORF">TM448B01250_0017</name>
</gene>
<feature type="compositionally biased region" description="Basic and acidic residues" evidence="1">
    <location>
        <begin position="18"/>
        <end position="35"/>
    </location>
</feature>
<evidence type="ECO:0000256" key="1">
    <source>
        <dbReference type="SAM" id="MobiDB-lite"/>
    </source>
</evidence>
<dbReference type="AlphaFoldDB" id="A0A6H1ZLD9"/>
<feature type="region of interest" description="Disordered" evidence="1">
    <location>
        <begin position="67"/>
        <end position="92"/>
    </location>
</feature>